<evidence type="ECO:0000313" key="2">
    <source>
        <dbReference type="EMBL" id="KAJ7311648.1"/>
    </source>
</evidence>
<reference evidence="2" key="1">
    <citation type="submission" date="2023-03" db="EMBL/GenBank/DDBJ databases">
        <title>Massive genome expansion in bonnet fungi (Mycena s.s.) driven by repeated elements and novel gene families across ecological guilds.</title>
        <authorList>
            <consortium name="Lawrence Berkeley National Laboratory"/>
            <person name="Harder C.B."/>
            <person name="Miyauchi S."/>
            <person name="Viragh M."/>
            <person name="Kuo A."/>
            <person name="Thoen E."/>
            <person name="Andreopoulos B."/>
            <person name="Lu D."/>
            <person name="Skrede I."/>
            <person name="Drula E."/>
            <person name="Henrissat B."/>
            <person name="Morin E."/>
            <person name="Kohler A."/>
            <person name="Barry K."/>
            <person name="LaButti K."/>
            <person name="Morin E."/>
            <person name="Salamov A."/>
            <person name="Lipzen A."/>
            <person name="Mereny Z."/>
            <person name="Hegedus B."/>
            <person name="Baldrian P."/>
            <person name="Stursova M."/>
            <person name="Weitz H."/>
            <person name="Taylor A."/>
            <person name="Grigoriev I.V."/>
            <person name="Nagy L.G."/>
            <person name="Martin F."/>
            <person name="Kauserud H."/>
        </authorList>
    </citation>
    <scope>NUCLEOTIDE SEQUENCE</scope>
    <source>
        <strain evidence="2">CBHHK002</strain>
    </source>
</reference>
<name>A0AAD6Z8Q8_9AGAR</name>
<organism evidence="2 3">
    <name type="scientific">Mycena albidolilacea</name>
    <dbReference type="NCBI Taxonomy" id="1033008"/>
    <lineage>
        <taxon>Eukaryota</taxon>
        <taxon>Fungi</taxon>
        <taxon>Dikarya</taxon>
        <taxon>Basidiomycota</taxon>
        <taxon>Agaricomycotina</taxon>
        <taxon>Agaricomycetes</taxon>
        <taxon>Agaricomycetidae</taxon>
        <taxon>Agaricales</taxon>
        <taxon>Marasmiineae</taxon>
        <taxon>Mycenaceae</taxon>
        <taxon>Mycena</taxon>
    </lineage>
</organism>
<dbReference type="EMBL" id="JARIHO010000074">
    <property type="protein sequence ID" value="KAJ7311648.1"/>
    <property type="molecule type" value="Genomic_DNA"/>
</dbReference>
<sequence>MYMWTLSLFTILAVLSVVKGQEEKWLCNCTTKGVSDEKLTTQCCAAAPGVLVSLPPPPPQCGLVGSPLVGPAQNFVDCCTKLGGGFCCVPVNGTQSDGKREML</sequence>
<evidence type="ECO:0000256" key="1">
    <source>
        <dbReference type="SAM" id="SignalP"/>
    </source>
</evidence>
<gene>
    <name evidence="2" type="ORF">DFH08DRAFT_897358</name>
</gene>
<keyword evidence="3" id="KW-1185">Reference proteome</keyword>
<protein>
    <submittedName>
        <fullName evidence="2">Uncharacterized protein</fullName>
    </submittedName>
</protein>
<feature type="signal peptide" evidence="1">
    <location>
        <begin position="1"/>
        <end position="20"/>
    </location>
</feature>
<comment type="caution">
    <text evidence="2">The sequence shown here is derived from an EMBL/GenBank/DDBJ whole genome shotgun (WGS) entry which is preliminary data.</text>
</comment>
<keyword evidence="1" id="KW-0732">Signal</keyword>
<dbReference type="AlphaFoldDB" id="A0AAD6Z8Q8"/>
<feature type="chain" id="PRO_5042073719" evidence="1">
    <location>
        <begin position="21"/>
        <end position="103"/>
    </location>
</feature>
<accession>A0AAD6Z8Q8</accession>
<evidence type="ECO:0000313" key="3">
    <source>
        <dbReference type="Proteomes" id="UP001218218"/>
    </source>
</evidence>
<proteinExistence type="predicted"/>
<dbReference type="Proteomes" id="UP001218218">
    <property type="component" value="Unassembled WGS sequence"/>
</dbReference>